<dbReference type="AlphaFoldDB" id="A0A8H7SDY4"/>
<dbReference type="GO" id="GO:0042392">
    <property type="term" value="F:sphingosine-1-phosphate phosphatase activity"/>
    <property type="evidence" value="ECO:0007669"/>
    <property type="project" value="TreeGrafter"/>
</dbReference>
<feature type="transmembrane region" description="Helical" evidence="1">
    <location>
        <begin position="122"/>
        <end position="141"/>
    </location>
</feature>
<feature type="domain" description="Phosphatidic acid phosphatase type 2/haloperoxidase" evidence="2">
    <location>
        <begin position="33"/>
        <end position="141"/>
    </location>
</feature>
<protein>
    <recommendedName>
        <fullName evidence="2">Phosphatidic acid phosphatase type 2/haloperoxidase domain-containing protein</fullName>
    </recommendedName>
</protein>
<sequence length="158" mass="18210">MANGPLLRFLSKAQPIVISLSIAILVYFRSIDLLFLFIGSTICAYVAKGLKRIIRQPRPLRTNDSSISKKDTFGMPSSHSQVMSFFAYYTFRTVYRDTLFAIFLYLFTFLVLWSRVKMGHHTLAQVLVGTFIGAIMAHVWYNLWLSKVEFLQPFLLNI</sequence>
<evidence type="ECO:0000259" key="2">
    <source>
        <dbReference type="SMART" id="SM00014"/>
    </source>
</evidence>
<dbReference type="InterPro" id="IPR000326">
    <property type="entry name" value="PAP2/HPO"/>
</dbReference>
<dbReference type="PANTHER" id="PTHR14969:SF13">
    <property type="entry name" value="AT30094P"/>
    <property type="match status" value="1"/>
</dbReference>
<evidence type="ECO:0000313" key="4">
    <source>
        <dbReference type="Proteomes" id="UP000646827"/>
    </source>
</evidence>
<dbReference type="SUPFAM" id="SSF48317">
    <property type="entry name" value="Acid phosphatase/Vanadium-dependent haloperoxidase"/>
    <property type="match status" value="1"/>
</dbReference>
<evidence type="ECO:0000256" key="1">
    <source>
        <dbReference type="SAM" id="Phobius"/>
    </source>
</evidence>
<evidence type="ECO:0000313" key="3">
    <source>
        <dbReference type="EMBL" id="KAG2226728.1"/>
    </source>
</evidence>
<proteinExistence type="predicted"/>
<dbReference type="Gene3D" id="1.20.144.10">
    <property type="entry name" value="Phosphatidic acid phosphatase type 2/haloperoxidase"/>
    <property type="match status" value="1"/>
</dbReference>
<dbReference type="Proteomes" id="UP000646827">
    <property type="component" value="Unassembled WGS sequence"/>
</dbReference>
<dbReference type="SMART" id="SM00014">
    <property type="entry name" value="acidPPc"/>
    <property type="match status" value="1"/>
</dbReference>
<gene>
    <name evidence="3" type="ORF">INT45_001075</name>
</gene>
<reference evidence="3 4" key="1">
    <citation type="submission" date="2020-12" db="EMBL/GenBank/DDBJ databases">
        <title>Metabolic potential, ecology and presence of endohyphal bacteria is reflected in genomic diversity of Mucoromycotina.</title>
        <authorList>
            <person name="Muszewska A."/>
            <person name="Okrasinska A."/>
            <person name="Steczkiewicz K."/>
            <person name="Drgas O."/>
            <person name="Orlowska M."/>
            <person name="Perlinska-Lenart U."/>
            <person name="Aleksandrzak-Piekarczyk T."/>
            <person name="Szatraj K."/>
            <person name="Zielenkiewicz U."/>
            <person name="Pilsyk S."/>
            <person name="Malc E."/>
            <person name="Mieczkowski P."/>
            <person name="Kruszewska J.S."/>
            <person name="Biernat P."/>
            <person name="Pawlowska J."/>
        </authorList>
    </citation>
    <scope>NUCLEOTIDE SEQUENCE [LARGE SCALE GENOMIC DNA]</scope>
    <source>
        <strain evidence="3 4">CBS 142.35</strain>
    </source>
</reference>
<dbReference type="EMBL" id="JAEPRB010000014">
    <property type="protein sequence ID" value="KAG2226728.1"/>
    <property type="molecule type" value="Genomic_DNA"/>
</dbReference>
<keyword evidence="4" id="KW-1185">Reference proteome</keyword>
<dbReference type="PANTHER" id="PTHR14969">
    <property type="entry name" value="SPHINGOSINE-1-PHOSPHATE PHOSPHOHYDROLASE"/>
    <property type="match status" value="1"/>
</dbReference>
<dbReference type="OrthoDB" id="302705at2759"/>
<keyword evidence="1" id="KW-1133">Transmembrane helix</keyword>
<dbReference type="Pfam" id="PF01569">
    <property type="entry name" value="PAP2"/>
    <property type="match status" value="1"/>
</dbReference>
<dbReference type="InterPro" id="IPR036938">
    <property type="entry name" value="PAP2/HPO_sf"/>
</dbReference>
<accession>A0A8H7SDY4</accession>
<name>A0A8H7SDY4_9FUNG</name>
<feature type="transmembrane region" description="Helical" evidence="1">
    <location>
        <begin position="20"/>
        <end position="47"/>
    </location>
</feature>
<comment type="caution">
    <text evidence="3">The sequence shown here is derived from an EMBL/GenBank/DDBJ whole genome shotgun (WGS) entry which is preliminary data.</text>
</comment>
<feature type="transmembrane region" description="Helical" evidence="1">
    <location>
        <begin position="98"/>
        <end position="116"/>
    </location>
</feature>
<organism evidence="3 4">
    <name type="scientific">Circinella minor</name>
    <dbReference type="NCBI Taxonomy" id="1195481"/>
    <lineage>
        <taxon>Eukaryota</taxon>
        <taxon>Fungi</taxon>
        <taxon>Fungi incertae sedis</taxon>
        <taxon>Mucoromycota</taxon>
        <taxon>Mucoromycotina</taxon>
        <taxon>Mucoromycetes</taxon>
        <taxon>Mucorales</taxon>
        <taxon>Lichtheimiaceae</taxon>
        <taxon>Circinella</taxon>
    </lineage>
</organism>
<keyword evidence="1" id="KW-0472">Membrane</keyword>
<keyword evidence="1" id="KW-0812">Transmembrane</keyword>